<dbReference type="PANTHER" id="PTHR10003">
    <property type="entry name" value="SUPEROXIDE DISMUTASE CU-ZN -RELATED"/>
    <property type="match status" value="1"/>
</dbReference>
<dbReference type="EMBL" id="NCKV01016408">
    <property type="protein sequence ID" value="RWS20634.1"/>
    <property type="molecule type" value="Genomic_DNA"/>
</dbReference>
<keyword evidence="2" id="KW-0732">Signal</keyword>
<dbReference type="Proteomes" id="UP000288716">
    <property type="component" value="Unassembled WGS sequence"/>
</dbReference>
<feature type="signal peptide" evidence="2">
    <location>
        <begin position="1"/>
        <end position="18"/>
    </location>
</feature>
<dbReference type="EC" id="1.15.1.1" evidence="1"/>
<keyword evidence="1" id="KW-0479">Metal-binding</keyword>
<comment type="cofactor">
    <cofactor evidence="1">
        <name>Cu cation</name>
        <dbReference type="ChEBI" id="CHEBI:23378"/>
    </cofactor>
    <text evidence="1">Binds 1 copper ion per subunit.</text>
</comment>
<reference evidence="4 5" key="1">
    <citation type="journal article" date="2018" name="Gigascience">
        <title>Genomes of trombidid mites reveal novel predicted allergens and laterally-transferred genes associated with secondary metabolism.</title>
        <authorList>
            <person name="Dong X."/>
            <person name="Chaisiri K."/>
            <person name="Xia D."/>
            <person name="Armstrong S.D."/>
            <person name="Fang Y."/>
            <person name="Donnelly M.J."/>
            <person name="Kadowaki T."/>
            <person name="McGarry J.W."/>
            <person name="Darby A.C."/>
            <person name="Makepeace B.L."/>
        </authorList>
    </citation>
    <scope>NUCLEOTIDE SEQUENCE [LARGE SCALE GENOMIC DNA]</scope>
    <source>
        <strain evidence="4">UoL-UT</strain>
    </source>
</reference>
<evidence type="ECO:0000256" key="2">
    <source>
        <dbReference type="SAM" id="SignalP"/>
    </source>
</evidence>
<name>A0A443RZE7_9ACAR</name>
<evidence type="ECO:0000313" key="5">
    <source>
        <dbReference type="Proteomes" id="UP000288716"/>
    </source>
</evidence>
<protein>
    <recommendedName>
        <fullName evidence="1">Superoxide dismutase [Cu-Zn]</fullName>
        <ecNumber evidence="1">1.15.1.1</ecNumber>
    </recommendedName>
</protein>
<dbReference type="GO" id="GO:0005507">
    <property type="term" value="F:copper ion binding"/>
    <property type="evidence" value="ECO:0007669"/>
    <property type="project" value="InterPro"/>
</dbReference>
<accession>A0A443RZE7</accession>
<dbReference type="CDD" id="cd00305">
    <property type="entry name" value="Cu-Zn_Superoxide_Dismutase"/>
    <property type="match status" value="1"/>
</dbReference>
<organism evidence="4 5">
    <name type="scientific">Leptotrombidium deliense</name>
    <dbReference type="NCBI Taxonomy" id="299467"/>
    <lineage>
        <taxon>Eukaryota</taxon>
        <taxon>Metazoa</taxon>
        <taxon>Ecdysozoa</taxon>
        <taxon>Arthropoda</taxon>
        <taxon>Chelicerata</taxon>
        <taxon>Arachnida</taxon>
        <taxon>Acari</taxon>
        <taxon>Acariformes</taxon>
        <taxon>Trombidiformes</taxon>
        <taxon>Prostigmata</taxon>
        <taxon>Anystina</taxon>
        <taxon>Parasitengona</taxon>
        <taxon>Trombiculoidea</taxon>
        <taxon>Trombiculidae</taxon>
        <taxon>Leptotrombidium</taxon>
    </lineage>
</organism>
<dbReference type="AlphaFoldDB" id="A0A443RZE7"/>
<comment type="cofactor">
    <cofactor evidence="1">
        <name>Zn(2+)</name>
        <dbReference type="ChEBI" id="CHEBI:29105"/>
    </cofactor>
    <text evidence="1">Binds 1 zinc ion per subunit.</text>
</comment>
<keyword evidence="1" id="KW-0862">Zinc</keyword>
<feature type="domain" description="Superoxide dismutase copper/zinc binding" evidence="3">
    <location>
        <begin position="34"/>
        <end position="167"/>
    </location>
</feature>
<feature type="chain" id="PRO_5019350160" description="Superoxide dismutase [Cu-Zn]" evidence="2">
    <location>
        <begin position="19"/>
        <end position="174"/>
    </location>
</feature>
<dbReference type="PROSITE" id="PS00332">
    <property type="entry name" value="SOD_CU_ZN_2"/>
    <property type="match status" value="1"/>
</dbReference>
<evidence type="ECO:0000256" key="1">
    <source>
        <dbReference type="RuleBase" id="RU000393"/>
    </source>
</evidence>
<dbReference type="VEuPathDB" id="VectorBase:LDEU011406"/>
<comment type="catalytic activity">
    <reaction evidence="1">
        <text>2 superoxide + 2 H(+) = H2O2 + O2</text>
        <dbReference type="Rhea" id="RHEA:20696"/>
        <dbReference type="ChEBI" id="CHEBI:15378"/>
        <dbReference type="ChEBI" id="CHEBI:15379"/>
        <dbReference type="ChEBI" id="CHEBI:16240"/>
        <dbReference type="ChEBI" id="CHEBI:18421"/>
        <dbReference type="EC" id="1.15.1.1"/>
    </reaction>
</comment>
<keyword evidence="5" id="KW-1185">Reference proteome</keyword>
<dbReference type="STRING" id="299467.A0A443RZE7"/>
<dbReference type="Pfam" id="PF00080">
    <property type="entry name" value="Sod_Cu"/>
    <property type="match status" value="1"/>
</dbReference>
<dbReference type="GO" id="GO:0004784">
    <property type="term" value="F:superoxide dismutase activity"/>
    <property type="evidence" value="ECO:0007669"/>
    <property type="project" value="UniProtKB-EC"/>
</dbReference>
<keyword evidence="1" id="KW-0560">Oxidoreductase</keyword>
<gene>
    <name evidence="4" type="ORF">B4U80_03681</name>
</gene>
<sequence>MLLSFLLCLLPLLITADAHPARCLCTADISNGTIKGTVTFYDFWREDKFRVEGIIYGLTPGYHGFHIHENSDLSNACANAGGHYNPSKEKHGCAYSKQRHAGDLGSIYANRVGVATFKKDLSGQLHYPHKICERSIVVHAHEDDCGKGGHDDSLTSGHSGKRIACATVRLQKCN</sequence>
<dbReference type="InterPro" id="IPR036423">
    <property type="entry name" value="SOD-like_Cu/Zn_dom_sf"/>
</dbReference>
<evidence type="ECO:0000313" key="4">
    <source>
        <dbReference type="EMBL" id="RWS20634.1"/>
    </source>
</evidence>
<keyword evidence="1" id="KW-0186">Copper</keyword>
<dbReference type="InterPro" id="IPR018152">
    <property type="entry name" value="SOD_Cu/Zn_BS"/>
</dbReference>
<dbReference type="InterPro" id="IPR001424">
    <property type="entry name" value="SOD_Cu_Zn_dom"/>
</dbReference>
<comment type="caution">
    <text evidence="4">The sequence shown here is derived from an EMBL/GenBank/DDBJ whole genome shotgun (WGS) entry which is preliminary data.</text>
</comment>
<dbReference type="InterPro" id="IPR024134">
    <property type="entry name" value="SOD_Cu/Zn_/chaperone"/>
</dbReference>
<dbReference type="Gene3D" id="2.60.40.200">
    <property type="entry name" value="Superoxide dismutase, copper/zinc binding domain"/>
    <property type="match status" value="1"/>
</dbReference>
<dbReference type="PRINTS" id="PR00068">
    <property type="entry name" value="CUZNDISMTASE"/>
</dbReference>
<dbReference type="SUPFAM" id="SSF49329">
    <property type="entry name" value="Cu,Zn superoxide dismutase-like"/>
    <property type="match status" value="1"/>
</dbReference>
<comment type="function">
    <text evidence="1">Destroys radicals which are normally produced within the cells and which are toxic to biological systems.</text>
</comment>
<dbReference type="OrthoDB" id="2015551at2759"/>
<proteinExistence type="inferred from homology"/>
<comment type="similarity">
    <text evidence="1">Belongs to the Cu-Zn superoxide dismutase family.</text>
</comment>
<evidence type="ECO:0000259" key="3">
    <source>
        <dbReference type="Pfam" id="PF00080"/>
    </source>
</evidence>